<dbReference type="AlphaFoldDB" id="A0A699UQC6"/>
<gene>
    <name evidence="3" type="ORF">Tci_894023</name>
</gene>
<reference evidence="3" key="1">
    <citation type="journal article" date="2019" name="Sci. Rep.">
        <title>Draft genome of Tanacetum cinerariifolium, the natural source of mosquito coil.</title>
        <authorList>
            <person name="Yamashiro T."/>
            <person name="Shiraishi A."/>
            <person name="Satake H."/>
            <person name="Nakayama K."/>
        </authorList>
    </citation>
    <scope>NUCLEOTIDE SEQUENCE</scope>
</reference>
<name>A0A699UQC6_TANCI</name>
<feature type="non-terminal residue" evidence="3">
    <location>
        <position position="192"/>
    </location>
</feature>
<protein>
    <submittedName>
        <fullName evidence="3">Uncharacterized protein</fullName>
    </submittedName>
</protein>
<evidence type="ECO:0000256" key="2">
    <source>
        <dbReference type="SAM" id="MobiDB-lite"/>
    </source>
</evidence>
<accession>A0A699UQC6</accession>
<sequence length="192" mass="21035">DLSIHTTCFISPALTQKVFANMRWVGKGFSGVETPIFEGMIADRQPADEELGVEQVQVDAAATTAVVEIVAEDVSHDAVPSSPPHDIPSPLQEPFSPPQQQQSSPQAPPQVAKFPMQLQQVLNVCSALSKRVKNLETNNAAQKLVIVKLKAMVKKLEKANQIKSSKLRRLRKVGASRRVEYSDDLEDVLNQG</sequence>
<keyword evidence="1" id="KW-0175">Coiled coil</keyword>
<dbReference type="EMBL" id="BKCJ011334146">
    <property type="protein sequence ID" value="GFD22054.1"/>
    <property type="molecule type" value="Genomic_DNA"/>
</dbReference>
<organism evidence="3">
    <name type="scientific">Tanacetum cinerariifolium</name>
    <name type="common">Dalmatian daisy</name>
    <name type="synonym">Chrysanthemum cinerariifolium</name>
    <dbReference type="NCBI Taxonomy" id="118510"/>
    <lineage>
        <taxon>Eukaryota</taxon>
        <taxon>Viridiplantae</taxon>
        <taxon>Streptophyta</taxon>
        <taxon>Embryophyta</taxon>
        <taxon>Tracheophyta</taxon>
        <taxon>Spermatophyta</taxon>
        <taxon>Magnoliopsida</taxon>
        <taxon>eudicotyledons</taxon>
        <taxon>Gunneridae</taxon>
        <taxon>Pentapetalae</taxon>
        <taxon>asterids</taxon>
        <taxon>campanulids</taxon>
        <taxon>Asterales</taxon>
        <taxon>Asteraceae</taxon>
        <taxon>Asteroideae</taxon>
        <taxon>Anthemideae</taxon>
        <taxon>Anthemidinae</taxon>
        <taxon>Tanacetum</taxon>
    </lineage>
</organism>
<evidence type="ECO:0000313" key="3">
    <source>
        <dbReference type="EMBL" id="GFD22054.1"/>
    </source>
</evidence>
<comment type="caution">
    <text evidence="3">The sequence shown here is derived from an EMBL/GenBank/DDBJ whole genome shotgun (WGS) entry which is preliminary data.</text>
</comment>
<evidence type="ECO:0000256" key="1">
    <source>
        <dbReference type="SAM" id="Coils"/>
    </source>
</evidence>
<feature type="region of interest" description="Disordered" evidence="2">
    <location>
        <begin position="75"/>
        <end position="110"/>
    </location>
</feature>
<feature type="compositionally biased region" description="Low complexity" evidence="2">
    <location>
        <begin position="88"/>
        <end position="105"/>
    </location>
</feature>
<feature type="coiled-coil region" evidence="1">
    <location>
        <begin position="118"/>
        <end position="173"/>
    </location>
</feature>
<feature type="non-terminal residue" evidence="3">
    <location>
        <position position="1"/>
    </location>
</feature>
<proteinExistence type="predicted"/>